<sequence length="253" mass="28372">MSDLAAFDPPPSPPPPSYEISQFEFDRKTSHILEQSAHDPPQRRVDDDGFEIWDEAVFEAALNGVSTLSAGHSRQPSNSDRRASSSFAAASPAFSPPPASSRNSSYPPEKQRPLPLPSDPPPHLLRVPLLVQAPGQGRTWDHLHRLRCFLRPHSSKSGRFAFRRRRARKRSARPGTLKQAWEEAALRRPPSTLILRIIFNRMLAAHLRAQYNLCCGGGSLFSIVPMKIARLLHHQSSLPSGHRWMGRHTRLSL</sequence>
<feature type="compositionally biased region" description="Low complexity" evidence="1">
    <location>
        <begin position="84"/>
        <end position="93"/>
    </location>
</feature>
<feature type="compositionally biased region" description="Basic and acidic residues" evidence="1">
    <location>
        <begin position="27"/>
        <end position="47"/>
    </location>
</feature>
<keyword evidence="2" id="KW-0418">Kinase</keyword>
<organism evidence="2">
    <name type="scientific">Ganoderma boninense</name>
    <dbReference type="NCBI Taxonomy" id="34458"/>
    <lineage>
        <taxon>Eukaryota</taxon>
        <taxon>Fungi</taxon>
        <taxon>Dikarya</taxon>
        <taxon>Basidiomycota</taxon>
        <taxon>Agaricomycotina</taxon>
        <taxon>Agaricomycetes</taxon>
        <taxon>Polyporales</taxon>
        <taxon>Polyporaceae</taxon>
        <taxon>Ganoderma</taxon>
    </lineage>
</organism>
<feature type="region of interest" description="Disordered" evidence="1">
    <location>
        <begin position="1"/>
        <end position="20"/>
    </location>
</feature>
<proteinExistence type="predicted"/>
<dbReference type="EMBL" id="LR724878">
    <property type="protein sequence ID" value="VWO95498.1"/>
    <property type="molecule type" value="Genomic_DNA"/>
</dbReference>
<evidence type="ECO:0000256" key="1">
    <source>
        <dbReference type="SAM" id="MobiDB-lite"/>
    </source>
</evidence>
<accession>A0A5K1JUS3</accession>
<keyword evidence="2" id="KW-0808">Transferase</keyword>
<feature type="region of interest" description="Disordered" evidence="1">
    <location>
        <begin position="68"/>
        <end position="121"/>
    </location>
</feature>
<gene>
    <name evidence="2" type="primary">C5MK57</name>
</gene>
<dbReference type="GO" id="GO:0016301">
    <property type="term" value="F:kinase activity"/>
    <property type="evidence" value="ECO:0007669"/>
    <property type="project" value="UniProtKB-KW"/>
</dbReference>
<feature type="compositionally biased region" description="Pro residues" evidence="1">
    <location>
        <begin position="8"/>
        <end position="17"/>
    </location>
</feature>
<feature type="region of interest" description="Disordered" evidence="1">
    <location>
        <begin position="27"/>
        <end position="48"/>
    </location>
</feature>
<name>A0A5K1JUS3_9APHY</name>
<protein>
    <submittedName>
        <fullName evidence="2">Mitogen-activated protein kinase kinase</fullName>
    </submittedName>
</protein>
<dbReference type="AlphaFoldDB" id="A0A5K1JUS3"/>
<reference evidence="2" key="1">
    <citation type="submission" date="2019-10" db="EMBL/GenBank/DDBJ databases">
        <authorList>
            <person name="Nor Muhammad N."/>
        </authorList>
    </citation>
    <scope>NUCLEOTIDE SEQUENCE</scope>
</reference>
<evidence type="ECO:0000313" key="2">
    <source>
        <dbReference type="EMBL" id="VWO95498.1"/>
    </source>
</evidence>